<protein>
    <submittedName>
        <fullName evidence="1">NACHT domain-containing protein</fullName>
    </submittedName>
</protein>
<reference evidence="1" key="1">
    <citation type="submission" date="2022-06" db="EMBL/GenBank/DDBJ databases">
        <title>Fusarium solani species complex genomes reveal bases of compartmentalisation and animal pathogenesis.</title>
        <authorList>
            <person name="Tsai I.J."/>
        </authorList>
    </citation>
    <scope>NUCLEOTIDE SEQUENCE</scope>
    <source>
        <strain evidence="1">Fu6.1</strain>
    </source>
</reference>
<evidence type="ECO:0000313" key="1">
    <source>
        <dbReference type="EMBL" id="KAI8654700.1"/>
    </source>
</evidence>
<gene>
    <name evidence="1" type="ORF">NCS57_01216900</name>
</gene>
<comment type="caution">
    <text evidence="1">The sequence shown here is derived from an EMBL/GenBank/DDBJ whole genome shotgun (WGS) entry which is preliminary data.</text>
</comment>
<keyword evidence="2" id="KW-1185">Reference proteome</keyword>
<dbReference type="EMBL" id="CM046512">
    <property type="protein sequence ID" value="KAI8654700.1"/>
    <property type="molecule type" value="Genomic_DNA"/>
</dbReference>
<name>A0ACC0QH40_9HYPO</name>
<dbReference type="Proteomes" id="UP001065298">
    <property type="component" value="Chromosome 10"/>
</dbReference>
<organism evidence="1 2">
    <name type="scientific">Fusarium keratoplasticum</name>
    <dbReference type="NCBI Taxonomy" id="1328300"/>
    <lineage>
        <taxon>Eukaryota</taxon>
        <taxon>Fungi</taxon>
        <taxon>Dikarya</taxon>
        <taxon>Ascomycota</taxon>
        <taxon>Pezizomycotina</taxon>
        <taxon>Sordariomycetes</taxon>
        <taxon>Hypocreomycetidae</taxon>
        <taxon>Hypocreales</taxon>
        <taxon>Nectriaceae</taxon>
        <taxon>Fusarium</taxon>
        <taxon>Fusarium solani species complex</taxon>
    </lineage>
</organism>
<evidence type="ECO:0000313" key="2">
    <source>
        <dbReference type="Proteomes" id="UP001065298"/>
    </source>
</evidence>
<accession>A0ACC0QH40</accession>
<sequence>MSFGFGVGDFIAVLELVNKVRKDFQSAPSQFEDISNEVRSLSIVLSDVDVTVSETELDAYQRSDLQHLVSSCRDVLETLEETLDKYRDLSSGNGKLRSRAKRVWKRINWEPDDIRELRERITLNTTLLNTFLGGISCQTIYAIKHGVDRLNLQQDNEQRLRTLDWLTPLDYDAQQQDFISRRQPGTGKWLLESKEYQSWLTTVGHTLFCPGMPGAGKTILTSTVVEDLTTRYRGDKNTAIAYIYFNFRRQDDQKLTNLLASILKQCIQHLAQLPDSVSALEKQCGSSKRPSLDELSGTLQSVAAARSHVFIIIDALDECQASDGCRANLLSELFKLQVRYGVNIFATSRFIPDIVDTFENGTTLEIRASSEDVERYVKGRMEHLQPFVRRNKQLQEEIKVGISAAVDGMFLLAQIFLDSLDDKLTPKGIRNGLRDLCKQIQGPGEFGQAQALDYAYDQAMERINSQKPGLRDIALQVLAWITCAKRPLTQLELQHALAVEPGTMQFDQENLPDIQGMVSACCGLVTIENESSIIRLVHYTTQEYFERRQGKWFPDADAEITTTCLTYLSFDFFEAGVLYRDKELIERLRSNPLYDYATQHWGHHARRAPTLAEEIIGFLESGPKVEAAGQALLCSTRYQPGSSTGGGTDPDGVTGLHLAAYFDLDTIMKSLLESGSIDPNSAASFKWHGDMTPLSYAAQMGHEAIVKLLLEKDNVDPDSKNAAHRNWGRTPLSYAAENGHESIVELLINTGKVDIDAVDEIGSFDLFTWPGDGLTPLCAAVENGHVGVVKLLLAKGADPVYKYSYSEISGNTETPLARATKSGHEAIAKLLLEKIKSNAESEK</sequence>
<proteinExistence type="predicted"/>